<dbReference type="InterPro" id="IPR038475">
    <property type="entry name" value="RecG_C_sf"/>
</dbReference>
<comment type="caution">
    <text evidence="2">The sequence shown here is derived from an EMBL/GenBank/DDBJ whole genome shotgun (WGS) entry which is preliminary data.</text>
</comment>
<keyword evidence="3" id="KW-1185">Reference proteome</keyword>
<dbReference type="Proteomes" id="UP000295325">
    <property type="component" value="Unassembled WGS sequence"/>
</dbReference>
<reference evidence="2 3" key="1">
    <citation type="submission" date="2019-03" db="EMBL/GenBank/DDBJ databases">
        <title>Genomic Encyclopedia of Type Strains, Phase IV (KMG-IV): sequencing the most valuable type-strain genomes for metagenomic binning, comparative biology and taxonomic classification.</title>
        <authorList>
            <person name="Goeker M."/>
        </authorList>
    </citation>
    <scope>NUCLEOTIDE SEQUENCE [LARGE SCALE GENOMIC DNA]</scope>
    <source>
        <strain evidence="2 3">DSM 24455</strain>
    </source>
</reference>
<dbReference type="InterPro" id="IPR007421">
    <property type="entry name" value="Schlafen_AlbA_2_dom"/>
</dbReference>
<evidence type="ECO:0000259" key="1">
    <source>
        <dbReference type="Pfam" id="PF04326"/>
    </source>
</evidence>
<keyword evidence="2" id="KW-0238">DNA-binding</keyword>
<organism evidence="2 3">
    <name type="scientific">Fonticella tunisiensis</name>
    <dbReference type="NCBI Taxonomy" id="1096341"/>
    <lineage>
        <taxon>Bacteria</taxon>
        <taxon>Bacillati</taxon>
        <taxon>Bacillota</taxon>
        <taxon>Clostridia</taxon>
        <taxon>Eubacteriales</taxon>
        <taxon>Clostridiaceae</taxon>
        <taxon>Fonticella</taxon>
    </lineage>
</organism>
<dbReference type="AlphaFoldDB" id="A0A4R7KP86"/>
<name>A0A4R7KP86_9CLOT</name>
<dbReference type="Gene3D" id="3.30.565.60">
    <property type="match status" value="1"/>
</dbReference>
<proteinExistence type="predicted"/>
<gene>
    <name evidence="2" type="ORF">EDD71_11038</name>
</gene>
<accession>A0A4R7KP86</accession>
<evidence type="ECO:0000313" key="2">
    <source>
        <dbReference type="EMBL" id="TDT60921.1"/>
    </source>
</evidence>
<dbReference type="PANTHER" id="PTHR30595:SF6">
    <property type="entry name" value="SCHLAFEN ALBA-2 DOMAIN-CONTAINING PROTEIN"/>
    <property type="match status" value="1"/>
</dbReference>
<feature type="domain" description="Schlafen AlbA-2" evidence="1">
    <location>
        <begin position="21"/>
        <end position="141"/>
    </location>
</feature>
<dbReference type="InterPro" id="IPR038461">
    <property type="entry name" value="Schlafen_AlbA_2_dom_sf"/>
</dbReference>
<dbReference type="Pfam" id="PF04326">
    <property type="entry name" value="SLFN_AlbA_2"/>
    <property type="match status" value="1"/>
</dbReference>
<dbReference type="PANTHER" id="PTHR30595">
    <property type="entry name" value="GLPR-RELATED TRANSCRIPTIONAL REPRESSOR"/>
    <property type="match status" value="1"/>
</dbReference>
<sequence>MIDKVKHLDTQKVLLLLSRDEGPKLDFKLKLNIETEGSKKELAKDICAIANSRGGRGYILFGVEDKTKKLVGINRHEFLEEQIQQIVSTRLDPPVPISVSIANIHGKDIGIITIYNTDQKSHQMRENGAFYTRRGSTTDIMHKEEIASMLQETGLLSYELLPVVRASKMDLDFDKIKKFLIKSGLSSEVDDSILLNSGIISMEKDSSEFHPTCGGILLFGNQPQNFLPHSIIKIINMINNDLPRHFIAKGTILDMLNDSIEFIKNCINEIIDFPIEIMEDLLGKAVIHRDYFDINNSIEIYLGNDKFEITNPGAAGKNEITNRNRYIRRNMWLYLKLLTIDISNRYFHKSINLSKLIKKYGKIKYFNIPSKNIFKVVIKPKLKIKK</sequence>
<dbReference type="Gene3D" id="3.30.950.30">
    <property type="entry name" value="Schlafen, AAA domain"/>
    <property type="match status" value="1"/>
</dbReference>
<protein>
    <submittedName>
        <fullName evidence="2">Putative DNA-binding protein</fullName>
    </submittedName>
</protein>
<dbReference type="EMBL" id="SOAZ01000010">
    <property type="protein sequence ID" value="TDT60921.1"/>
    <property type="molecule type" value="Genomic_DNA"/>
</dbReference>
<evidence type="ECO:0000313" key="3">
    <source>
        <dbReference type="Proteomes" id="UP000295325"/>
    </source>
</evidence>
<dbReference type="OrthoDB" id="320597at2"/>
<dbReference type="GO" id="GO:0003677">
    <property type="term" value="F:DNA binding"/>
    <property type="evidence" value="ECO:0007669"/>
    <property type="project" value="UniProtKB-KW"/>
</dbReference>